<name>A0A1V4ICN1_9CLOT</name>
<evidence type="ECO:0000313" key="12">
    <source>
        <dbReference type="Proteomes" id="UP000191056"/>
    </source>
</evidence>
<evidence type="ECO:0000256" key="6">
    <source>
        <dbReference type="ARBA" id="ARBA00023136"/>
    </source>
</evidence>
<evidence type="ECO:0000256" key="5">
    <source>
        <dbReference type="ARBA" id="ARBA00022989"/>
    </source>
</evidence>
<feature type="transmembrane region" description="Helical" evidence="7">
    <location>
        <begin position="91"/>
        <end position="118"/>
    </location>
</feature>
<dbReference type="Pfam" id="PF00528">
    <property type="entry name" value="BPD_transp_1"/>
    <property type="match status" value="1"/>
</dbReference>
<accession>A0A1V4ICN1</accession>
<keyword evidence="4 7" id="KW-0812">Transmembrane</keyword>
<proteinExistence type="inferred from homology"/>
<comment type="subcellular location">
    <subcellularLocation>
        <location evidence="1 7">Cell membrane</location>
        <topology evidence="1 7">Multi-pass membrane protein</topology>
    </subcellularLocation>
</comment>
<dbReference type="GO" id="GO:0055085">
    <property type="term" value="P:transmembrane transport"/>
    <property type="evidence" value="ECO:0007669"/>
    <property type="project" value="InterPro"/>
</dbReference>
<evidence type="ECO:0000313" key="13">
    <source>
        <dbReference type="Proteomes" id="UP000265930"/>
    </source>
</evidence>
<evidence type="ECO:0000313" key="11">
    <source>
        <dbReference type="EMBL" id="RII35563.1"/>
    </source>
</evidence>
<feature type="transmembrane region" description="Helical" evidence="7">
    <location>
        <begin position="31"/>
        <end position="52"/>
    </location>
</feature>
<dbReference type="STRING" id="225345.CLCHR_42970"/>
<dbReference type="PANTHER" id="PTHR43744">
    <property type="entry name" value="ABC TRANSPORTER PERMEASE PROTEIN MG189-RELATED-RELATED"/>
    <property type="match status" value="1"/>
</dbReference>
<dbReference type="Proteomes" id="UP000265930">
    <property type="component" value="Unassembled WGS sequence"/>
</dbReference>
<dbReference type="EMBL" id="QXDJ01000002">
    <property type="protein sequence ID" value="RII35563.1"/>
    <property type="molecule type" value="Genomic_DNA"/>
</dbReference>
<comment type="similarity">
    <text evidence="7">Belongs to the binding-protein-dependent transport system permease family.</text>
</comment>
<dbReference type="GO" id="GO:0005886">
    <property type="term" value="C:plasma membrane"/>
    <property type="evidence" value="ECO:0007669"/>
    <property type="project" value="UniProtKB-SubCell"/>
</dbReference>
<evidence type="ECO:0000256" key="2">
    <source>
        <dbReference type="ARBA" id="ARBA00022448"/>
    </source>
</evidence>
<keyword evidence="5 7" id="KW-1133">Transmembrane helix</keyword>
<keyword evidence="2 7" id="KW-0813">Transport</keyword>
<comment type="caution">
    <text evidence="10">The sequence shown here is derived from an EMBL/GenBank/DDBJ whole genome shotgun (WGS) entry which is preliminary data.</text>
</comment>
<dbReference type="RefSeq" id="WP_079441920.1">
    <property type="nucleotide sequence ID" value="NZ_MZGT01000088.1"/>
</dbReference>
<feature type="transmembrane region" description="Helical" evidence="7">
    <location>
        <begin position="130"/>
        <end position="151"/>
    </location>
</feature>
<dbReference type="AlphaFoldDB" id="A0A1V4ICN1"/>
<evidence type="ECO:0000256" key="1">
    <source>
        <dbReference type="ARBA" id="ARBA00004651"/>
    </source>
</evidence>
<evidence type="ECO:0000256" key="3">
    <source>
        <dbReference type="ARBA" id="ARBA00022475"/>
    </source>
</evidence>
<evidence type="ECO:0000256" key="8">
    <source>
        <dbReference type="SAM" id="MobiDB-lite"/>
    </source>
</evidence>
<feature type="transmembrane region" description="Helical" evidence="7">
    <location>
        <begin position="263"/>
        <end position="284"/>
    </location>
</feature>
<feature type="transmembrane region" description="Helical" evidence="7">
    <location>
        <begin position="163"/>
        <end position="184"/>
    </location>
</feature>
<dbReference type="SUPFAM" id="SSF161098">
    <property type="entry name" value="MetI-like"/>
    <property type="match status" value="1"/>
</dbReference>
<dbReference type="Gene3D" id="1.10.3720.10">
    <property type="entry name" value="MetI-like"/>
    <property type="match status" value="1"/>
</dbReference>
<dbReference type="PANTHER" id="PTHR43744:SF2">
    <property type="entry name" value="ARABINOOLIGOSACCHARIDES TRANSPORT SYSTEM PERMEASE PROTEIN ARAQ"/>
    <property type="match status" value="1"/>
</dbReference>
<organism evidence="10 12">
    <name type="scientific">Clostridium chromiireducens</name>
    <dbReference type="NCBI Taxonomy" id="225345"/>
    <lineage>
        <taxon>Bacteria</taxon>
        <taxon>Bacillati</taxon>
        <taxon>Bacillota</taxon>
        <taxon>Clostridia</taxon>
        <taxon>Eubacteriales</taxon>
        <taxon>Clostridiaceae</taxon>
        <taxon>Clostridium</taxon>
    </lineage>
</organism>
<evidence type="ECO:0000259" key="9">
    <source>
        <dbReference type="PROSITE" id="PS50928"/>
    </source>
</evidence>
<dbReference type="PROSITE" id="PS50928">
    <property type="entry name" value="ABC_TM1"/>
    <property type="match status" value="1"/>
</dbReference>
<reference evidence="11 13" key="2">
    <citation type="submission" date="2018-08" db="EMBL/GenBank/DDBJ databases">
        <title>Genome of Clostridium chromiireducens C1, DSM12136.</title>
        <authorList>
            <person name="Xing M."/>
            <person name="Wei Y."/>
            <person name="Ang E.L."/>
            <person name="Zhao H."/>
            <person name="Zhang Y."/>
        </authorList>
    </citation>
    <scope>NUCLEOTIDE SEQUENCE [LARGE SCALE GENOMIC DNA]</scope>
    <source>
        <strain evidence="11 13">C1</strain>
    </source>
</reference>
<evidence type="ECO:0000256" key="7">
    <source>
        <dbReference type="RuleBase" id="RU363032"/>
    </source>
</evidence>
<reference evidence="10 12" key="1">
    <citation type="submission" date="2017-03" db="EMBL/GenBank/DDBJ databases">
        <title>Genome sequence of Clostridium chromiireducens DSM 23318.</title>
        <authorList>
            <person name="Poehlein A."/>
            <person name="Daniel R."/>
        </authorList>
    </citation>
    <scope>NUCLEOTIDE SEQUENCE [LARGE SCALE GENOMIC DNA]</scope>
    <source>
        <strain evidence="10 12">DSM 23318</strain>
    </source>
</reference>
<sequence>MQSNVSLYSRKRTKKNTQKIAGQGNNMPTKVMIFILFTVIAVILLIPFYTLFISTFKDGAVVVAKGMDASIDISKMSIKNYVILFTAKNSFFIWFFNSLFLTIGQVALQLFISAFVAYGFAMYDFKGKNFLFVCVLFVMMVPFEILMLPLYSQVSTMHLTNSYAGIILPSIANASTIFFFRQYLSGIPKDLVEAGRIDGASEYGIFFRLILPIMKPSFAAMAILNAMGSWNNLLWPMLVLKDAKKFTLPIGLNTLMTPYGNNFNLLFVGSFLSILPIFILFMCFQKYFVDGMTAGAVKG</sequence>
<feature type="region of interest" description="Disordered" evidence="8">
    <location>
        <begin position="1"/>
        <end position="21"/>
    </location>
</feature>
<dbReference type="OrthoDB" id="9787837at2"/>
<dbReference type="Proteomes" id="UP000191056">
    <property type="component" value="Unassembled WGS sequence"/>
</dbReference>
<dbReference type="InterPro" id="IPR000515">
    <property type="entry name" value="MetI-like"/>
</dbReference>
<feature type="transmembrane region" description="Helical" evidence="7">
    <location>
        <begin position="205"/>
        <end position="227"/>
    </location>
</feature>
<dbReference type="EMBL" id="MZGT01000088">
    <property type="protein sequence ID" value="OPJ57693.1"/>
    <property type="molecule type" value="Genomic_DNA"/>
</dbReference>
<evidence type="ECO:0000313" key="10">
    <source>
        <dbReference type="EMBL" id="OPJ57693.1"/>
    </source>
</evidence>
<feature type="domain" description="ABC transmembrane type-1" evidence="9">
    <location>
        <begin position="95"/>
        <end position="284"/>
    </location>
</feature>
<dbReference type="InterPro" id="IPR035906">
    <property type="entry name" value="MetI-like_sf"/>
</dbReference>
<keyword evidence="12" id="KW-1185">Reference proteome</keyword>
<gene>
    <name evidence="10" type="primary">araQ_15</name>
    <name evidence="10" type="ORF">CLCHR_42970</name>
    <name evidence="11" type="ORF">D2A34_10335</name>
</gene>
<keyword evidence="3" id="KW-1003">Cell membrane</keyword>
<evidence type="ECO:0000256" key="4">
    <source>
        <dbReference type="ARBA" id="ARBA00022692"/>
    </source>
</evidence>
<keyword evidence="6 7" id="KW-0472">Membrane</keyword>
<protein>
    <submittedName>
        <fullName evidence="11">Carbohydrate ABC transporter permease</fullName>
    </submittedName>
    <submittedName>
        <fullName evidence="10">L-arabinose transport system permease protein AraQ</fullName>
    </submittedName>
</protein>
<dbReference type="CDD" id="cd06261">
    <property type="entry name" value="TM_PBP2"/>
    <property type="match status" value="1"/>
</dbReference>